<dbReference type="EMBL" id="PDUG01000004">
    <property type="protein sequence ID" value="PIC33820.1"/>
    <property type="molecule type" value="Genomic_DNA"/>
</dbReference>
<name>A0A2G5U2N7_9PELO</name>
<dbReference type="Proteomes" id="UP000230233">
    <property type="component" value="Chromosome IV"/>
</dbReference>
<keyword evidence="2" id="KW-1185">Reference proteome</keyword>
<reference evidence="2" key="1">
    <citation type="submission" date="2017-10" db="EMBL/GenBank/DDBJ databases">
        <title>Rapid genome shrinkage in a self-fertile nematode reveals novel sperm competition proteins.</title>
        <authorList>
            <person name="Yin D."/>
            <person name="Schwarz E.M."/>
            <person name="Thomas C.G."/>
            <person name="Felde R.L."/>
            <person name="Korf I.F."/>
            <person name="Cutter A.D."/>
            <person name="Schartner C.M."/>
            <person name="Ralston E.J."/>
            <person name="Meyer B.J."/>
            <person name="Haag E.S."/>
        </authorList>
    </citation>
    <scope>NUCLEOTIDE SEQUENCE [LARGE SCALE GENOMIC DNA]</scope>
    <source>
        <strain evidence="2">JU1422</strain>
    </source>
</reference>
<proteinExistence type="predicted"/>
<gene>
    <name evidence="1" type="primary">Cnig_chr_IV.g13667</name>
    <name evidence="1" type="ORF">B9Z55_013667</name>
</gene>
<comment type="caution">
    <text evidence="1">The sequence shown here is derived from an EMBL/GenBank/DDBJ whole genome shotgun (WGS) entry which is preliminary data.</text>
</comment>
<protein>
    <submittedName>
        <fullName evidence="1">Uncharacterized protein</fullName>
    </submittedName>
</protein>
<evidence type="ECO:0000313" key="2">
    <source>
        <dbReference type="Proteomes" id="UP000230233"/>
    </source>
</evidence>
<evidence type="ECO:0000313" key="1">
    <source>
        <dbReference type="EMBL" id="PIC33820.1"/>
    </source>
</evidence>
<organism evidence="1 2">
    <name type="scientific">Caenorhabditis nigoni</name>
    <dbReference type="NCBI Taxonomy" id="1611254"/>
    <lineage>
        <taxon>Eukaryota</taxon>
        <taxon>Metazoa</taxon>
        <taxon>Ecdysozoa</taxon>
        <taxon>Nematoda</taxon>
        <taxon>Chromadorea</taxon>
        <taxon>Rhabditida</taxon>
        <taxon>Rhabditina</taxon>
        <taxon>Rhabditomorpha</taxon>
        <taxon>Rhabditoidea</taxon>
        <taxon>Rhabditidae</taxon>
        <taxon>Peloderinae</taxon>
        <taxon>Caenorhabditis</taxon>
    </lineage>
</organism>
<dbReference type="AlphaFoldDB" id="A0A2G5U2N7"/>
<sequence>MRRKPVISFHGWSEYLCKSIWKQLRIWTSTSAQLEFVGRRTGSTRPATTLYDVPAQDVNKEESSPKCDNYVQAQDGHKTMMHTSQLRTVTKQEAN</sequence>
<accession>A0A2G5U2N7</accession>